<organism evidence="1 2">
    <name type="scientific">Clostridium estertheticum</name>
    <dbReference type="NCBI Taxonomy" id="238834"/>
    <lineage>
        <taxon>Bacteria</taxon>
        <taxon>Bacillati</taxon>
        <taxon>Bacillota</taxon>
        <taxon>Clostridia</taxon>
        <taxon>Eubacteriales</taxon>
        <taxon>Clostridiaceae</taxon>
        <taxon>Clostridium</taxon>
    </lineage>
</organism>
<dbReference type="Proteomes" id="UP001164733">
    <property type="component" value="Chromosome"/>
</dbReference>
<sequence length="63" mass="7385">MKKQLLPKAPSIKDFTGMNIASSIMFHKEALKRETDLEKKDFHQKKLNLLRVELENYIANKLV</sequence>
<evidence type="ECO:0000313" key="2">
    <source>
        <dbReference type="Proteomes" id="UP001164733"/>
    </source>
</evidence>
<protein>
    <submittedName>
        <fullName evidence="1">Uncharacterized protein</fullName>
    </submittedName>
</protein>
<gene>
    <name evidence="1" type="ORF">LL038_01105</name>
</gene>
<evidence type="ECO:0000313" key="1">
    <source>
        <dbReference type="EMBL" id="WAG60879.1"/>
    </source>
</evidence>
<dbReference type="RefSeq" id="WP_216119648.1">
    <property type="nucleotide sequence ID" value="NZ_CP086239.1"/>
</dbReference>
<dbReference type="EMBL" id="CP086239">
    <property type="protein sequence ID" value="WAG60879.1"/>
    <property type="molecule type" value="Genomic_DNA"/>
</dbReference>
<reference evidence="1" key="1">
    <citation type="submission" date="2021-11" db="EMBL/GenBank/DDBJ databases">
        <title>Clostridia strains as spoilage organisms.</title>
        <authorList>
            <person name="Wambui J."/>
            <person name="Stevens M.J.A."/>
            <person name="Stephan R."/>
        </authorList>
    </citation>
    <scope>NUCLEOTIDE SEQUENCE</scope>
    <source>
        <strain evidence="1">CF009</strain>
    </source>
</reference>
<proteinExistence type="predicted"/>
<accession>A0AA47I7Y0</accession>
<name>A0AA47I7Y0_9CLOT</name>
<dbReference type="AlphaFoldDB" id="A0AA47I7Y0"/>